<dbReference type="EMBL" id="VYQA01000005">
    <property type="protein sequence ID" value="KAA9030789.1"/>
    <property type="molecule type" value="Genomic_DNA"/>
</dbReference>
<evidence type="ECO:0000313" key="9">
    <source>
        <dbReference type="Proteomes" id="UP000326364"/>
    </source>
</evidence>
<evidence type="ECO:0000313" key="6">
    <source>
        <dbReference type="EMBL" id="KAA9018153.1"/>
    </source>
</evidence>
<dbReference type="Pfam" id="PF07726">
    <property type="entry name" value="AAA_3"/>
    <property type="match status" value="1"/>
</dbReference>
<dbReference type="InterPro" id="IPR027417">
    <property type="entry name" value="P-loop_NTPase"/>
</dbReference>
<dbReference type="SUPFAM" id="SSF52540">
    <property type="entry name" value="P-loop containing nucleoside triphosphate hydrolases"/>
    <property type="match status" value="1"/>
</dbReference>
<feature type="domain" description="ChlI/MoxR AAA lid" evidence="5">
    <location>
        <begin position="254"/>
        <end position="320"/>
    </location>
</feature>
<dbReference type="InterPro" id="IPR050764">
    <property type="entry name" value="CbbQ/NirQ/NorQ/GpvN"/>
</dbReference>
<dbReference type="Proteomes" id="UP000326364">
    <property type="component" value="Unassembled WGS sequence"/>
</dbReference>
<keyword evidence="9" id="KW-1185">Reference proteome</keyword>
<evidence type="ECO:0000313" key="7">
    <source>
        <dbReference type="EMBL" id="KAA9030789.1"/>
    </source>
</evidence>
<dbReference type="RefSeq" id="WP_120252072.1">
    <property type="nucleotide sequence ID" value="NZ_JBNNIY010000002.1"/>
</dbReference>
<dbReference type="InterPro" id="IPR041628">
    <property type="entry name" value="ChlI/MoxR_AAA_lid"/>
</dbReference>
<feature type="domain" description="ATPase AAA-3" evidence="4">
    <location>
        <begin position="46"/>
        <end position="180"/>
    </location>
</feature>
<keyword evidence="2" id="KW-0067">ATP-binding</keyword>
<gene>
    <name evidence="7" type="ORF">F4U95_08480</name>
    <name evidence="6" type="ORF">F4U96_08530</name>
</gene>
<dbReference type="PANTHER" id="PTHR42759">
    <property type="entry name" value="MOXR FAMILY PROTEIN"/>
    <property type="match status" value="1"/>
</dbReference>
<dbReference type="Proteomes" id="UP000325933">
    <property type="component" value="Unassembled WGS sequence"/>
</dbReference>
<protein>
    <submittedName>
        <fullName evidence="7">MoxR family ATPase</fullName>
    </submittedName>
</protein>
<evidence type="ECO:0000256" key="2">
    <source>
        <dbReference type="ARBA" id="ARBA00022840"/>
    </source>
</evidence>
<dbReference type="Pfam" id="PF17863">
    <property type="entry name" value="AAA_lid_2"/>
    <property type="match status" value="1"/>
</dbReference>
<comment type="caution">
    <text evidence="7">The sequence shown here is derived from an EMBL/GenBank/DDBJ whole genome shotgun (WGS) entry which is preliminary data.</text>
</comment>
<reference evidence="8 9" key="1">
    <citation type="submission" date="2019-09" db="EMBL/GenBank/DDBJ databases">
        <authorList>
            <person name="Feng G."/>
        </authorList>
    </citation>
    <scope>NUCLEOTIDE SEQUENCE [LARGE SCALE GENOMIC DNA]</scope>
    <source>
        <strain evidence="7 8">KACC 19283</strain>
        <strain evidence="6 9">KACC 19284</strain>
    </source>
</reference>
<dbReference type="AlphaFoldDB" id="A0A5J5I5R9"/>
<dbReference type="Gene3D" id="1.10.8.80">
    <property type="entry name" value="Magnesium chelatase subunit I, C-Terminal domain"/>
    <property type="match status" value="1"/>
</dbReference>
<dbReference type="Gene3D" id="3.40.50.300">
    <property type="entry name" value="P-loop containing nucleotide triphosphate hydrolases"/>
    <property type="match status" value="1"/>
</dbReference>
<evidence type="ECO:0000256" key="3">
    <source>
        <dbReference type="ARBA" id="ARBA00061607"/>
    </source>
</evidence>
<dbReference type="GO" id="GO:0005524">
    <property type="term" value="F:ATP binding"/>
    <property type="evidence" value="ECO:0007669"/>
    <property type="project" value="UniProtKB-KW"/>
</dbReference>
<dbReference type="InterPro" id="IPR011703">
    <property type="entry name" value="ATPase_AAA-3"/>
</dbReference>
<evidence type="ECO:0000313" key="8">
    <source>
        <dbReference type="Proteomes" id="UP000325933"/>
    </source>
</evidence>
<dbReference type="PANTHER" id="PTHR42759:SF1">
    <property type="entry name" value="MAGNESIUM-CHELATASE SUBUNIT CHLD"/>
    <property type="match status" value="1"/>
</dbReference>
<proteinExistence type="inferred from homology"/>
<name>A0A5J5I5R9_9SPHN</name>
<dbReference type="EMBL" id="VYQB01000005">
    <property type="protein sequence ID" value="KAA9018153.1"/>
    <property type="molecule type" value="Genomic_DNA"/>
</dbReference>
<sequence>MTDLTEADIQSRLGALTQLRAAIGQAIVGQGDVVEQLLIGLLAGGHCLLEGVPGLGKTLLVRSLGEALKLDFRRVQFTPDLMPSDILGTELLEEDHGTGHRSFRFQQGPVFTNLLLADELNRTPPKTQAALLEAMQEKTVSYAGVTHVLPKPFFVLATQNPLEQAGTYPLPEAQLDRFLLHIRVDYPTEAEERAILAQTTGAAPGTVPAVMAGEEVLALQKLVRDVHLSDDLLGWVTRIVRASRPGDGAPDDIRKYVKWGAGPRAGQALILTAKARALLHGRLAATRDDIAALAAPVMRHRLLLSFAAEAEGRSADDVVAALIRAVPLA</sequence>
<evidence type="ECO:0000259" key="4">
    <source>
        <dbReference type="Pfam" id="PF07726"/>
    </source>
</evidence>
<evidence type="ECO:0000256" key="1">
    <source>
        <dbReference type="ARBA" id="ARBA00022741"/>
    </source>
</evidence>
<organism evidence="7 8">
    <name type="scientific">Sphingobium limneticum</name>
    <dbReference type="NCBI Taxonomy" id="1007511"/>
    <lineage>
        <taxon>Bacteria</taxon>
        <taxon>Pseudomonadati</taxon>
        <taxon>Pseudomonadota</taxon>
        <taxon>Alphaproteobacteria</taxon>
        <taxon>Sphingomonadales</taxon>
        <taxon>Sphingomonadaceae</taxon>
        <taxon>Sphingobium</taxon>
    </lineage>
</organism>
<dbReference type="FunFam" id="3.40.50.300:FF:000640">
    <property type="entry name" value="MoxR family ATPase"/>
    <property type="match status" value="1"/>
</dbReference>
<accession>A0A5J5I5R9</accession>
<comment type="similarity">
    <text evidence="3">Belongs to the MoxR family.</text>
</comment>
<keyword evidence="1" id="KW-0547">Nucleotide-binding</keyword>
<evidence type="ECO:0000259" key="5">
    <source>
        <dbReference type="Pfam" id="PF17863"/>
    </source>
</evidence>
<dbReference type="GO" id="GO:0016887">
    <property type="term" value="F:ATP hydrolysis activity"/>
    <property type="evidence" value="ECO:0007669"/>
    <property type="project" value="InterPro"/>
</dbReference>
<dbReference type="PIRSF" id="PIRSF002849">
    <property type="entry name" value="AAA_ATPase_chaperone_MoxR_prd"/>
    <property type="match status" value="1"/>
</dbReference>
<dbReference type="CDD" id="cd00009">
    <property type="entry name" value="AAA"/>
    <property type="match status" value="1"/>
</dbReference>